<dbReference type="Gene3D" id="1.10.150.240">
    <property type="entry name" value="Putative phosphatase, domain 2"/>
    <property type="match status" value="1"/>
</dbReference>
<dbReference type="AlphaFoldDB" id="A0A520LNC0"/>
<dbReference type="GO" id="GO:0005829">
    <property type="term" value="C:cytosol"/>
    <property type="evidence" value="ECO:0007669"/>
    <property type="project" value="TreeGrafter"/>
</dbReference>
<dbReference type="GO" id="GO:0008967">
    <property type="term" value="F:phosphoglycolate phosphatase activity"/>
    <property type="evidence" value="ECO:0007669"/>
    <property type="project" value="TreeGrafter"/>
</dbReference>
<name>A0A520LNC0_9GAMM</name>
<gene>
    <name evidence="1" type="ORF">EVB02_01270</name>
</gene>
<dbReference type="SFLD" id="SFLDG01135">
    <property type="entry name" value="C1.5.6:_HAD__Beta-PGM__Phospha"/>
    <property type="match status" value="1"/>
</dbReference>
<dbReference type="InterPro" id="IPR036412">
    <property type="entry name" value="HAD-like_sf"/>
</dbReference>
<evidence type="ECO:0000313" key="2">
    <source>
        <dbReference type="Proteomes" id="UP000318148"/>
    </source>
</evidence>
<dbReference type="InterPro" id="IPR023214">
    <property type="entry name" value="HAD_sf"/>
</dbReference>
<accession>A0A520LNC0</accession>
<dbReference type="InterPro" id="IPR050155">
    <property type="entry name" value="HAD-like_hydrolase_sf"/>
</dbReference>
<comment type="caution">
    <text evidence="1">The sequence shown here is derived from an EMBL/GenBank/DDBJ whole genome shotgun (WGS) entry which is preliminary data.</text>
</comment>
<dbReference type="Proteomes" id="UP000318148">
    <property type="component" value="Unassembled WGS sequence"/>
</dbReference>
<dbReference type="SUPFAM" id="SSF56784">
    <property type="entry name" value="HAD-like"/>
    <property type="match status" value="1"/>
</dbReference>
<dbReference type="InterPro" id="IPR006439">
    <property type="entry name" value="HAD-SF_hydro_IA"/>
</dbReference>
<dbReference type="Gene3D" id="3.40.50.1000">
    <property type="entry name" value="HAD superfamily/HAD-like"/>
    <property type="match status" value="1"/>
</dbReference>
<dbReference type="EMBL" id="SHBO01000008">
    <property type="protein sequence ID" value="RZO07845.1"/>
    <property type="molecule type" value="Genomic_DNA"/>
</dbReference>
<dbReference type="NCBIfam" id="TIGR01549">
    <property type="entry name" value="HAD-SF-IA-v1"/>
    <property type="match status" value="1"/>
</dbReference>
<organism evidence="1 2">
    <name type="scientific">SAR92 clade bacterium</name>
    <dbReference type="NCBI Taxonomy" id="2315479"/>
    <lineage>
        <taxon>Bacteria</taxon>
        <taxon>Pseudomonadati</taxon>
        <taxon>Pseudomonadota</taxon>
        <taxon>Gammaproteobacteria</taxon>
        <taxon>Cellvibrionales</taxon>
        <taxon>Porticoccaceae</taxon>
        <taxon>SAR92 clade</taxon>
    </lineage>
</organism>
<dbReference type="InterPro" id="IPR023198">
    <property type="entry name" value="PGP-like_dom2"/>
</dbReference>
<sequence length="221" mass="24700">MMKKNENAVQLIIFDWDGTLCDSLTSIVAAFQHSAADIGFEILKRSEISQIVGLSLSEAIQILYPDAKTNEIQRFSTLYSKHYRLINDPVLFPGIERMLQNLILSGCFIAVATGKSRQGLKRDLDKLNLTKFFKITKTADFSAPKPNPQMLDEICEELFIDPDNAVMIGDTDFDVTMAQNANMRSIAVSYGAHSKERLLQSIPDIVVSNPIELEESIISLL</sequence>
<dbReference type="InterPro" id="IPR041492">
    <property type="entry name" value="HAD_2"/>
</dbReference>
<evidence type="ECO:0000313" key="1">
    <source>
        <dbReference type="EMBL" id="RZO07845.1"/>
    </source>
</evidence>
<proteinExistence type="predicted"/>
<dbReference type="GO" id="GO:0006281">
    <property type="term" value="P:DNA repair"/>
    <property type="evidence" value="ECO:0007669"/>
    <property type="project" value="TreeGrafter"/>
</dbReference>
<dbReference type="Pfam" id="PF13419">
    <property type="entry name" value="HAD_2"/>
    <property type="match status" value="1"/>
</dbReference>
<dbReference type="SFLD" id="SFLDS00003">
    <property type="entry name" value="Haloacid_Dehalogenase"/>
    <property type="match status" value="1"/>
</dbReference>
<keyword evidence="1" id="KW-0378">Hydrolase</keyword>
<dbReference type="PANTHER" id="PTHR43434:SF24">
    <property type="entry name" value="HYDROLASE-RELATED"/>
    <property type="match status" value="1"/>
</dbReference>
<dbReference type="PANTHER" id="PTHR43434">
    <property type="entry name" value="PHOSPHOGLYCOLATE PHOSPHATASE"/>
    <property type="match status" value="1"/>
</dbReference>
<protein>
    <submittedName>
        <fullName evidence="1">HAD family hydrolase</fullName>
    </submittedName>
</protein>
<reference evidence="1 2" key="1">
    <citation type="submission" date="2019-02" db="EMBL/GenBank/DDBJ databases">
        <title>Prokaryotic population dynamics and viral predation in marine succession experiment using metagenomics: the confinement effect.</title>
        <authorList>
            <person name="Haro-Moreno J.M."/>
            <person name="Rodriguez-Valera F."/>
            <person name="Lopez-Perez M."/>
        </authorList>
    </citation>
    <scope>NUCLEOTIDE SEQUENCE [LARGE SCALE GENOMIC DNA]</scope>
    <source>
        <strain evidence="1">MED-G169</strain>
    </source>
</reference>
<dbReference type="SFLD" id="SFLDG01129">
    <property type="entry name" value="C1.5:_HAD__Beta-PGM__Phosphata"/>
    <property type="match status" value="1"/>
</dbReference>